<evidence type="ECO:0000313" key="2">
    <source>
        <dbReference type="EMBL" id="MFD1631671.1"/>
    </source>
</evidence>
<gene>
    <name evidence="2" type="ORF">ACFSAH_17490</name>
</gene>
<evidence type="ECO:0000256" key="1">
    <source>
        <dbReference type="SAM" id="MobiDB-lite"/>
    </source>
</evidence>
<comment type="caution">
    <text evidence="2">The sequence shown here is derived from an EMBL/GenBank/DDBJ whole genome shotgun (WGS) entry which is preliminary data.</text>
</comment>
<evidence type="ECO:0000313" key="3">
    <source>
        <dbReference type="Proteomes" id="UP001597118"/>
    </source>
</evidence>
<keyword evidence="3" id="KW-1185">Reference proteome</keyword>
<proteinExistence type="predicted"/>
<feature type="compositionally biased region" description="Basic and acidic residues" evidence="1">
    <location>
        <begin position="14"/>
        <end position="24"/>
    </location>
</feature>
<reference evidence="3" key="1">
    <citation type="journal article" date="2019" name="Int. J. Syst. Evol. Microbiol.">
        <title>The Global Catalogue of Microorganisms (GCM) 10K type strain sequencing project: providing services to taxonomists for standard genome sequencing and annotation.</title>
        <authorList>
            <consortium name="The Broad Institute Genomics Platform"/>
            <consortium name="The Broad Institute Genome Sequencing Center for Infectious Disease"/>
            <person name="Wu L."/>
            <person name="Ma J."/>
        </authorList>
    </citation>
    <scope>NUCLEOTIDE SEQUENCE [LARGE SCALE GENOMIC DNA]</scope>
    <source>
        <strain evidence="3">CCUG 53762</strain>
    </source>
</reference>
<dbReference type="RefSeq" id="WP_379664039.1">
    <property type="nucleotide sequence ID" value="NZ_JBHUDG010000049.1"/>
</dbReference>
<evidence type="ECO:0008006" key="4">
    <source>
        <dbReference type="Google" id="ProtNLM"/>
    </source>
</evidence>
<protein>
    <recommendedName>
        <fullName evidence="4">RHS repeat-associated core domain-containing protein</fullName>
    </recommendedName>
</protein>
<dbReference type="Proteomes" id="UP001597118">
    <property type="component" value="Unassembled WGS sequence"/>
</dbReference>
<sequence>MNHLGGKVLGGGSKKNEDSKKANYEYKKDEHGRTYYIDNTGRVHYVMQGTFTKSIGESFSKLSTYGGVGYDLITKGGPLGTLLGLSWNYLDTVWDNWSAYYYNKNDKWIGTNGKTN</sequence>
<dbReference type="EMBL" id="JBHUDG010000049">
    <property type="protein sequence ID" value="MFD1631671.1"/>
    <property type="molecule type" value="Genomic_DNA"/>
</dbReference>
<name>A0ABW4IJ69_9SPHI</name>
<accession>A0ABW4IJ69</accession>
<organism evidence="2 3">
    <name type="scientific">Pseudopedobacter beijingensis</name>
    <dbReference type="NCBI Taxonomy" id="1207056"/>
    <lineage>
        <taxon>Bacteria</taxon>
        <taxon>Pseudomonadati</taxon>
        <taxon>Bacteroidota</taxon>
        <taxon>Sphingobacteriia</taxon>
        <taxon>Sphingobacteriales</taxon>
        <taxon>Sphingobacteriaceae</taxon>
        <taxon>Pseudopedobacter</taxon>
    </lineage>
</organism>
<feature type="region of interest" description="Disordered" evidence="1">
    <location>
        <begin position="1"/>
        <end position="24"/>
    </location>
</feature>